<dbReference type="AlphaFoldDB" id="A0A840N8K7"/>
<dbReference type="PANTHER" id="PTHR42815:SF2">
    <property type="entry name" value="FAD-BINDING, PUTATIVE (AFU_ORTHOLOGUE AFUA_6G07600)-RELATED"/>
    <property type="match status" value="1"/>
</dbReference>
<keyword evidence="4" id="KW-1185">Reference proteome</keyword>
<dbReference type="SUPFAM" id="SSF50475">
    <property type="entry name" value="FMN-binding split barrel"/>
    <property type="match status" value="1"/>
</dbReference>
<feature type="domain" description="Pyridoxamine 5'-phosphate oxidase N-terminal" evidence="2">
    <location>
        <begin position="44"/>
        <end position="139"/>
    </location>
</feature>
<name>A0A840N8K7_9PSEU</name>
<organism evidence="3 4">
    <name type="scientific">Saccharopolyspora gloriosae</name>
    <dbReference type="NCBI Taxonomy" id="455344"/>
    <lineage>
        <taxon>Bacteria</taxon>
        <taxon>Bacillati</taxon>
        <taxon>Actinomycetota</taxon>
        <taxon>Actinomycetes</taxon>
        <taxon>Pseudonocardiales</taxon>
        <taxon>Pseudonocardiaceae</taxon>
        <taxon>Saccharopolyspora</taxon>
    </lineage>
</organism>
<dbReference type="EMBL" id="JACHIV010000001">
    <property type="protein sequence ID" value="MBB5067964.1"/>
    <property type="molecule type" value="Genomic_DNA"/>
</dbReference>
<evidence type="ECO:0000256" key="1">
    <source>
        <dbReference type="SAM" id="Coils"/>
    </source>
</evidence>
<proteinExistence type="predicted"/>
<evidence type="ECO:0000313" key="4">
    <source>
        <dbReference type="Proteomes" id="UP000580474"/>
    </source>
</evidence>
<dbReference type="InterPro" id="IPR012349">
    <property type="entry name" value="Split_barrel_FMN-bd"/>
</dbReference>
<sequence>MSRYARLAFTDAVRNMQVEQGSRPVHRKELGAAVGLEADPLGDRERDFIAARDGCYLASVGETGWPYVQFRGGPAGFVHVLDSGTLGYADVRGNRQYITDGNVRGDDRVALFFMDYATRTRLKLFGHAEVRDVAEEPELAARLDEPRTEGRVERLVLIRIEGYDWNCPKHIPHRYSEADLAAVHVRLNRAENENAALRARLAALGESLPE</sequence>
<evidence type="ECO:0000313" key="3">
    <source>
        <dbReference type="EMBL" id="MBB5067964.1"/>
    </source>
</evidence>
<comment type="caution">
    <text evidence="3">The sequence shown here is derived from an EMBL/GenBank/DDBJ whole genome shotgun (WGS) entry which is preliminary data.</text>
</comment>
<dbReference type="RefSeq" id="WP_184477741.1">
    <property type="nucleotide sequence ID" value="NZ_JACHIV010000001.1"/>
</dbReference>
<gene>
    <name evidence="3" type="ORF">BJ969_001052</name>
</gene>
<evidence type="ECO:0000259" key="2">
    <source>
        <dbReference type="Pfam" id="PF01243"/>
    </source>
</evidence>
<feature type="coiled-coil region" evidence="1">
    <location>
        <begin position="180"/>
        <end position="207"/>
    </location>
</feature>
<protein>
    <recommendedName>
        <fullName evidence="2">Pyridoxamine 5'-phosphate oxidase N-terminal domain-containing protein</fullName>
    </recommendedName>
</protein>
<keyword evidence="1" id="KW-0175">Coiled coil</keyword>
<dbReference type="Proteomes" id="UP000580474">
    <property type="component" value="Unassembled WGS sequence"/>
</dbReference>
<dbReference type="PANTHER" id="PTHR42815">
    <property type="entry name" value="FAD-BINDING, PUTATIVE (AFU_ORTHOLOGUE AFUA_6G07600)-RELATED"/>
    <property type="match status" value="1"/>
</dbReference>
<dbReference type="Pfam" id="PF01243">
    <property type="entry name" value="PNPOx_N"/>
    <property type="match status" value="1"/>
</dbReference>
<reference evidence="3 4" key="1">
    <citation type="submission" date="2020-08" db="EMBL/GenBank/DDBJ databases">
        <title>Sequencing the genomes of 1000 actinobacteria strains.</title>
        <authorList>
            <person name="Klenk H.-P."/>
        </authorList>
    </citation>
    <scope>NUCLEOTIDE SEQUENCE [LARGE SCALE GENOMIC DNA]</scope>
    <source>
        <strain evidence="3 4">DSM 45582</strain>
    </source>
</reference>
<accession>A0A840N8K7</accession>
<dbReference type="InterPro" id="IPR011576">
    <property type="entry name" value="Pyridox_Oxase_N"/>
</dbReference>
<dbReference type="Gene3D" id="2.30.110.10">
    <property type="entry name" value="Electron Transport, Fmn-binding Protein, Chain A"/>
    <property type="match status" value="1"/>
</dbReference>